<dbReference type="PANTHER" id="PTHR43133">
    <property type="entry name" value="RNA POLYMERASE ECF-TYPE SIGMA FACTO"/>
    <property type="match status" value="1"/>
</dbReference>
<dbReference type="InterPro" id="IPR007627">
    <property type="entry name" value="RNA_pol_sigma70_r2"/>
</dbReference>
<dbReference type="NCBIfam" id="TIGR02937">
    <property type="entry name" value="sigma70-ECF"/>
    <property type="match status" value="1"/>
</dbReference>
<dbReference type="InterPro" id="IPR013325">
    <property type="entry name" value="RNA_pol_sigma_r2"/>
</dbReference>
<evidence type="ECO:0000313" key="8">
    <source>
        <dbReference type="EMBL" id="SFF17215.1"/>
    </source>
</evidence>
<gene>
    <name evidence="8" type="ORF">SAMN05216167_1332</name>
</gene>
<dbReference type="AlphaFoldDB" id="A0A1I2GI07"/>
<keyword evidence="5" id="KW-1133">Transmembrane helix</keyword>
<dbReference type="InterPro" id="IPR036388">
    <property type="entry name" value="WH-like_DNA-bd_sf"/>
</dbReference>
<evidence type="ECO:0000313" key="9">
    <source>
        <dbReference type="Proteomes" id="UP000198598"/>
    </source>
</evidence>
<evidence type="ECO:0000259" key="7">
    <source>
        <dbReference type="Pfam" id="PF08281"/>
    </source>
</evidence>
<dbReference type="GO" id="GO:0003677">
    <property type="term" value="F:DNA binding"/>
    <property type="evidence" value="ECO:0007669"/>
    <property type="project" value="InterPro"/>
</dbReference>
<dbReference type="SUPFAM" id="SSF88659">
    <property type="entry name" value="Sigma3 and sigma4 domains of RNA polymerase sigma factors"/>
    <property type="match status" value="1"/>
</dbReference>
<organism evidence="8 9">
    <name type="scientific">Spirosoma endophyticum</name>
    <dbReference type="NCBI Taxonomy" id="662367"/>
    <lineage>
        <taxon>Bacteria</taxon>
        <taxon>Pseudomonadati</taxon>
        <taxon>Bacteroidota</taxon>
        <taxon>Cytophagia</taxon>
        <taxon>Cytophagales</taxon>
        <taxon>Cytophagaceae</taxon>
        <taxon>Spirosoma</taxon>
    </lineage>
</organism>
<evidence type="ECO:0000256" key="5">
    <source>
        <dbReference type="SAM" id="Phobius"/>
    </source>
</evidence>
<dbReference type="InterPro" id="IPR014284">
    <property type="entry name" value="RNA_pol_sigma-70_dom"/>
</dbReference>
<reference evidence="8 9" key="1">
    <citation type="submission" date="2016-10" db="EMBL/GenBank/DDBJ databases">
        <authorList>
            <person name="de Groot N.N."/>
        </authorList>
    </citation>
    <scope>NUCLEOTIDE SEQUENCE [LARGE SCALE GENOMIC DNA]</scope>
    <source>
        <strain evidence="8 9">DSM 26130</strain>
    </source>
</reference>
<name>A0A1I2GI07_9BACT</name>
<protein>
    <submittedName>
        <fullName evidence="8">RNA polymerase sigma-70 factor, ECF subfamily</fullName>
    </submittedName>
</protein>
<evidence type="ECO:0000259" key="6">
    <source>
        <dbReference type="Pfam" id="PF04542"/>
    </source>
</evidence>
<dbReference type="GO" id="GO:0016987">
    <property type="term" value="F:sigma factor activity"/>
    <property type="evidence" value="ECO:0007669"/>
    <property type="project" value="UniProtKB-KW"/>
</dbReference>
<dbReference type="Gene3D" id="1.10.1740.10">
    <property type="match status" value="1"/>
</dbReference>
<evidence type="ECO:0000256" key="2">
    <source>
        <dbReference type="ARBA" id="ARBA00023015"/>
    </source>
</evidence>
<dbReference type="InterPro" id="IPR013249">
    <property type="entry name" value="RNA_pol_sigma70_r4_t2"/>
</dbReference>
<accession>A0A1I2GI07</accession>
<keyword evidence="4" id="KW-0804">Transcription</keyword>
<sequence length="204" mass="24076">MYTLDHIDDSLLWKAFIKGDDHAFTQLYDRYVRILYSYGLKMQPQPAIVEDAVQDLFVDLWRLRSGLSETDSVKFYLFRALRRRLHKSLRPEELPMHDSPDDFSAYMGVEPSFEDVLVTSELAEQKLEKLQHWLDKLPIRQQEALLLRYYQDFSYIEIAALFSITEQSARNLVQKALHKLRQLAFLMILPPFYYIINFFSGLGG</sequence>
<feature type="domain" description="RNA polymerase sigma-70 region 2" evidence="6">
    <location>
        <begin position="27"/>
        <end position="90"/>
    </location>
</feature>
<dbReference type="InterPro" id="IPR013324">
    <property type="entry name" value="RNA_pol_sigma_r3/r4-like"/>
</dbReference>
<dbReference type="SUPFAM" id="SSF88946">
    <property type="entry name" value="Sigma2 domain of RNA polymerase sigma factors"/>
    <property type="match status" value="1"/>
</dbReference>
<feature type="domain" description="RNA polymerase sigma factor 70 region 4 type 2" evidence="7">
    <location>
        <begin position="128"/>
        <end position="180"/>
    </location>
</feature>
<dbReference type="CDD" id="cd06171">
    <property type="entry name" value="Sigma70_r4"/>
    <property type="match status" value="1"/>
</dbReference>
<dbReference type="Pfam" id="PF08281">
    <property type="entry name" value="Sigma70_r4_2"/>
    <property type="match status" value="1"/>
</dbReference>
<dbReference type="STRING" id="662367.SAMN05216167_1332"/>
<evidence type="ECO:0000256" key="4">
    <source>
        <dbReference type="ARBA" id="ARBA00023163"/>
    </source>
</evidence>
<dbReference type="EMBL" id="FOLQ01000033">
    <property type="protein sequence ID" value="SFF17215.1"/>
    <property type="molecule type" value="Genomic_DNA"/>
</dbReference>
<keyword evidence="9" id="KW-1185">Reference proteome</keyword>
<dbReference type="GO" id="GO:0006352">
    <property type="term" value="P:DNA-templated transcription initiation"/>
    <property type="evidence" value="ECO:0007669"/>
    <property type="project" value="InterPro"/>
</dbReference>
<keyword evidence="3" id="KW-0731">Sigma factor</keyword>
<evidence type="ECO:0000256" key="3">
    <source>
        <dbReference type="ARBA" id="ARBA00023082"/>
    </source>
</evidence>
<feature type="transmembrane region" description="Helical" evidence="5">
    <location>
        <begin position="183"/>
        <end position="202"/>
    </location>
</feature>
<keyword evidence="5" id="KW-0472">Membrane</keyword>
<dbReference type="Proteomes" id="UP000198598">
    <property type="component" value="Unassembled WGS sequence"/>
</dbReference>
<dbReference type="PANTHER" id="PTHR43133:SF46">
    <property type="entry name" value="RNA POLYMERASE SIGMA-70 FACTOR ECF SUBFAMILY"/>
    <property type="match status" value="1"/>
</dbReference>
<keyword evidence="2" id="KW-0805">Transcription regulation</keyword>
<keyword evidence="5" id="KW-0812">Transmembrane</keyword>
<comment type="similarity">
    <text evidence="1">Belongs to the sigma-70 factor family. ECF subfamily.</text>
</comment>
<dbReference type="Gene3D" id="1.10.10.10">
    <property type="entry name" value="Winged helix-like DNA-binding domain superfamily/Winged helix DNA-binding domain"/>
    <property type="match status" value="1"/>
</dbReference>
<evidence type="ECO:0000256" key="1">
    <source>
        <dbReference type="ARBA" id="ARBA00010641"/>
    </source>
</evidence>
<proteinExistence type="inferred from homology"/>
<dbReference type="InterPro" id="IPR039425">
    <property type="entry name" value="RNA_pol_sigma-70-like"/>
</dbReference>
<dbReference type="Pfam" id="PF04542">
    <property type="entry name" value="Sigma70_r2"/>
    <property type="match status" value="1"/>
</dbReference>